<gene>
    <name evidence="2" type="ORF">K8V70_00965</name>
</gene>
<accession>A0A921LRQ0</accession>
<evidence type="ECO:0000256" key="1">
    <source>
        <dbReference type="SAM" id="MobiDB-lite"/>
    </source>
</evidence>
<dbReference type="Proteomes" id="UP000753256">
    <property type="component" value="Unassembled WGS sequence"/>
</dbReference>
<reference evidence="2" key="2">
    <citation type="submission" date="2021-09" db="EMBL/GenBank/DDBJ databases">
        <authorList>
            <person name="Gilroy R."/>
        </authorList>
    </citation>
    <scope>NUCLEOTIDE SEQUENCE</scope>
    <source>
        <strain evidence="2">ChiHjej13B12-9602</strain>
    </source>
</reference>
<dbReference type="InterPro" id="IPR007060">
    <property type="entry name" value="FtsL/DivIC"/>
</dbReference>
<comment type="caution">
    <text evidence="2">The sequence shown here is derived from an EMBL/GenBank/DDBJ whole genome shotgun (WGS) entry which is preliminary data.</text>
</comment>
<proteinExistence type="predicted"/>
<dbReference type="Pfam" id="PF04977">
    <property type="entry name" value="DivIC"/>
    <property type="match status" value="1"/>
</dbReference>
<dbReference type="EMBL" id="DYUZ01000007">
    <property type="protein sequence ID" value="HJG36423.1"/>
    <property type="molecule type" value="Genomic_DNA"/>
</dbReference>
<reference evidence="2" key="1">
    <citation type="journal article" date="2021" name="PeerJ">
        <title>Extensive microbial diversity within the chicken gut microbiome revealed by metagenomics and culture.</title>
        <authorList>
            <person name="Gilroy R."/>
            <person name="Ravi A."/>
            <person name="Getino M."/>
            <person name="Pursley I."/>
            <person name="Horton D.L."/>
            <person name="Alikhan N.F."/>
            <person name="Baker D."/>
            <person name="Gharbi K."/>
            <person name="Hall N."/>
            <person name="Watson M."/>
            <person name="Adriaenssens E.M."/>
            <person name="Foster-Nyarko E."/>
            <person name="Jarju S."/>
            <person name="Secka A."/>
            <person name="Antonio M."/>
            <person name="Oren A."/>
            <person name="Chaudhuri R.R."/>
            <person name="La Ragione R."/>
            <person name="Hildebrand F."/>
            <person name="Pallen M.J."/>
        </authorList>
    </citation>
    <scope>NUCLEOTIDE SEQUENCE</scope>
    <source>
        <strain evidence="2">ChiHjej13B12-9602</strain>
    </source>
</reference>
<feature type="compositionally biased region" description="Low complexity" evidence="1">
    <location>
        <begin position="105"/>
        <end position="137"/>
    </location>
</feature>
<feature type="region of interest" description="Disordered" evidence="1">
    <location>
        <begin position="105"/>
        <end position="181"/>
    </location>
</feature>
<feature type="compositionally biased region" description="Low complexity" evidence="1">
    <location>
        <begin position="149"/>
        <end position="170"/>
    </location>
</feature>
<evidence type="ECO:0000313" key="2">
    <source>
        <dbReference type="EMBL" id="HJG36423.1"/>
    </source>
</evidence>
<organism evidence="2 3">
    <name type="scientific">Enorma phocaeensis</name>
    <dbReference type="NCBI Taxonomy" id="1871019"/>
    <lineage>
        <taxon>Bacteria</taxon>
        <taxon>Bacillati</taxon>
        <taxon>Actinomycetota</taxon>
        <taxon>Coriobacteriia</taxon>
        <taxon>Coriobacteriales</taxon>
        <taxon>Coriobacteriaceae</taxon>
        <taxon>Enorma</taxon>
    </lineage>
</organism>
<sequence length="214" mass="22148">MRYAADNRVVQFIYSLTTGSAKPFFYAAVVVAVLVSIYFPARDLYSAYRTGIVLEQQLQIRSAYNEDLESRVDSLLSTEGIERAAREDLGLVMPGERVIDVVGLDEGSSSEGDASSTSGDSAAGDDSASGTASGSASDDSEGQAGEGTADSASSEGDASADGGESAGQEGPMTSTDVEQAEQAVLADAPWYIKMLDALFFYQGADGQAVASSGE</sequence>
<name>A0A921LRQ0_9ACTN</name>
<protein>
    <submittedName>
        <fullName evidence="2">Septum formation initiator family protein</fullName>
    </submittedName>
</protein>
<dbReference type="RefSeq" id="WP_273188574.1">
    <property type="nucleotide sequence ID" value="NZ_DYUZ01000007.1"/>
</dbReference>
<dbReference type="AlphaFoldDB" id="A0A921LRQ0"/>
<evidence type="ECO:0000313" key="3">
    <source>
        <dbReference type="Proteomes" id="UP000753256"/>
    </source>
</evidence>